<evidence type="ECO:0000259" key="8">
    <source>
        <dbReference type="Pfam" id="PF18455"/>
    </source>
</evidence>
<keyword evidence="1" id="KW-0297">G-protein coupled receptor</keyword>
<dbReference type="PRINTS" id="PR01176">
    <property type="entry name" value="GABABRECEPTR"/>
</dbReference>
<keyword evidence="4" id="KW-0807">Transducer</keyword>
<feature type="transmembrane region" description="Helical" evidence="7">
    <location>
        <begin position="40"/>
        <end position="62"/>
    </location>
</feature>
<dbReference type="GO" id="GO:0007214">
    <property type="term" value="P:gamma-aminobutyric acid signaling pathway"/>
    <property type="evidence" value="ECO:0007669"/>
    <property type="project" value="TreeGrafter"/>
</dbReference>
<keyword evidence="3" id="KW-0325">Glycoprotein</keyword>
<evidence type="ECO:0000313" key="10">
    <source>
        <dbReference type="Proteomes" id="UP001221898"/>
    </source>
</evidence>
<keyword evidence="7" id="KW-0472">Membrane</keyword>
<dbReference type="GO" id="GO:0004965">
    <property type="term" value="F:G protein-coupled GABA receptor activity"/>
    <property type="evidence" value="ECO:0007669"/>
    <property type="project" value="InterPro"/>
</dbReference>
<dbReference type="PANTHER" id="PTHR10519:SF74">
    <property type="entry name" value="GAMMA-AMINOBUTYRIC ACID TYPE B RECEPTOR SUBUNIT 2"/>
    <property type="match status" value="1"/>
</dbReference>
<dbReference type="InterPro" id="IPR002457">
    <property type="entry name" value="GPCR_3_GABA_rcpt_B2"/>
</dbReference>
<dbReference type="PANTHER" id="PTHR10519">
    <property type="entry name" value="GABA-B RECEPTOR"/>
    <property type="match status" value="1"/>
</dbReference>
<keyword evidence="7" id="KW-1133">Transmembrane helix</keyword>
<proteinExistence type="predicted"/>
<dbReference type="GO" id="GO:0038039">
    <property type="term" value="C:G protein-coupled receptor heterodimeric complex"/>
    <property type="evidence" value="ECO:0007669"/>
    <property type="project" value="TreeGrafter"/>
</dbReference>
<keyword evidence="2" id="KW-0675">Receptor</keyword>
<evidence type="ECO:0000313" key="9">
    <source>
        <dbReference type="EMBL" id="KAJ8403142.1"/>
    </source>
</evidence>
<accession>A0AAD7SIB3</accession>
<dbReference type="InterPro" id="IPR002455">
    <property type="entry name" value="GPCR3_GABA-B"/>
</dbReference>
<dbReference type="Proteomes" id="UP001221898">
    <property type="component" value="Unassembled WGS sequence"/>
</dbReference>
<feature type="domain" description="Gamma-aminobutyric acid type B receptor subunit 2 coiled-coil" evidence="8">
    <location>
        <begin position="167"/>
        <end position="205"/>
    </location>
</feature>
<organism evidence="9 10">
    <name type="scientific">Aldrovandia affinis</name>
    <dbReference type="NCBI Taxonomy" id="143900"/>
    <lineage>
        <taxon>Eukaryota</taxon>
        <taxon>Metazoa</taxon>
        <taxon>Chordata</taxon>
        <taxon>Craniata</taxon>
        <taxon>Vertebrata</taxon>
        <taxon>Euteleostomi</taxon>
        <taxon>Actinopterygii</taxon>
        <taxon>Neopterygii</taxon>
        <taxon>Teleostei</taxon>
        <taxon>Notacanthiformes</taxon>
        <taxon>Halosauridae</taxon>
        <taxon>Aldrovandia</taxon>
    </lineage>
</organism>
<dbReference type="Pfam" id="PF18455">
    <property type="entry name" value="GBR2_CC"/>
    <property type="match status" value="1"/>
</dbReference>
<dbReference type="AlphaFoldDB" id="A0AAD7SIB3"/>
<evidence type="ECO:0000256" key="5">
    <source>
        <dbReference type="SAM" id="Coils"/>
    </source>
</evidence>
<comment type="caution">
    <text evidence="9">The sequence shown here is derived from an EMBL/GenBank/DDBJ whole genome shotgun (WGS) entry which is preliminary data.</text>
</comment>
<evidence type="ECO:0000256" key="4">
    <source>
        <dbReference type="ARBA" id="ARBA00023224"/>
    </source>
</evidence>
<dbReference type="PRINTS" id="PR01178">
    <property type="entry name" value="GABAB2RECPTR"/>
</dbReference>
<feature type="region of interest" description="Disordered" evidence="6">
    <location>
        <begin position="144"/>
        <end position="168"/>
    </location>
</feature>
<evidence type="ECO:0000256" key="3">
    <source>
        <dbReference type="ARBA" id="ARBA00023180"/>
    </source>
</evidence>
<dbReference type="EMBL" id="JAINUG010000060">
    <property type="protein sequence ID" value="KAJ8403142.1"/>
    <property type="molecule type" value="Genomic_DNA"/>
</dbReference>
<sequence>MAAEQPSSDGCSSRLREQADPQGRDIAIRPFLEHCENTHMTIWLGIVYAYKGLLMVIVWVLFGLGDPQRQHPGPERQQVHRDERVQRGDHVHHRAAVSFLTRDQPNVQFCIVALVIIFCSTITLCLVFVPKFITMRTNPDAATQNRRLKFTQNQKKEDSKTSTSVTSVNQANTSRLDGLQTDNHRLRMRITELDKELEEVTMQLQDTPEKTPYIKQNHYQDLNNILSIRNFTDGKEGDKSILKNHLEQKPQAQWGSVDPSRINRGPLEDINSPEHIQRRLSLQLPILHHAYLPSIGGVDASCTSPTASPGSSPRHRHMPPSYRVMVSGL</sequence>
<reference evidence="9" key="1">
    <citation type="journal article" date="2023" name="Science">
        <title>Genome structures resolve the early diversification of teleost fishes.</title>
        <authorList>
            <person name="Parey E."/>
            <person name="Louis A."/>
            <person name="Montfort J."/>
            <person name="Bouchez O."/>
            <person name="Roques C."/>
            <person name="Iampietro C."/>
            <person name="Lluch J."/>
            <person name="Castinel A."/>
            <person name="Donnadieu C."/>
            <person name="Desvignes T."/>
            <person name="Floi Bucao C."/>
            <person name="Jouanno E."/>
            <person name="Wen M."/>
            <person name="Mejri S."/>
            <person name="Dirks R."/>
            <person name="Jansen H."/>
            <person name="Henkel C."/>
            <person name="Chen W.J."/>
            <person name="Zahm M."/>
            <person name="Cabau C."/>
            <person name="Klopp C."/>
            <person name="Thompson A.W."/>
            <person name="Robinson-Rechavi M."/>
            <person name="Braasch I."/>
            <person name="Lecointre G."/>
            <person name="Bobe J."/>
            <person name="Postlethwait J.H."/>
            <person name="Berthelot C."/>
            <person name="Roest Crollius H."/>
            <person name="Guiguen Y."/>
        </authorList>
    </citation>
    <scope>NUCLEOTIDE SEQUENCE</scope>
    <source>
        <strain evidence="9">NC1722</strain>
    </source>
</reference>
<protein>
    <recommendedName>
        <fullName evidence="8">Gamma-aminobutyric acid type B receptor subunit 2 coiled-coil domain-containing protein</fullName>
    </recommendedName>
</protein>
<gene>
    <name evidence="9" type="ORF">AAFF_G00360580</name>
</gene>
<keyword evidence="5" id="KW-0175">Coiled coil</keyword>
<evidence type="ECO:0000256" key="6">
    <source>
        <dbReference type="SAM" id="MobiDB-lite"/>
    </source>
</evidence>
<evidence type="ECO:0000256" key="1">
    <source>
        <dbReference type="ARBA" id="ARBA00023040"/>
    </source>
</evidence>
<name>A0AAD7SIB3_9TELE</name>
<feature type="transmembrane region" description="Helical" evidence="7">
    <location>
        <begin position="109"/>
        <end position="129"/>
    </location>
</feature>
<feature type="coiled-coil region" evidence="5">
    <location>
        <begin position="176"/>
        <end position="203"/>
    </location>
</feature>
<keyword evidence="7" id="KW-0812">Transmembrane</keyword>
<evidence type="ECO:0000256" key="7">
    <source>
        <dbReference type="SAM" id="Phobius"/>
    </source>
</evidence>
<evidence type="ECO:0000256" key="2">
    <source>
        <dbReference type="ARBA" id="ARBA00023170"/>
    </source>
</evidence>
<dbReference type="InterPro" id="IPR041689">
    <property type="entry name" value="GBR2_CC"/>
</dbReference>
<feature type="compositionally biased region" description="Polar residues" evidence="6">
    <location>
        <begin position="144"/>
        <end position="153"/>
    </location>
</feature>
<keyword evidence="10" id="KW-1185">Reference proteome</keyword>